<comment type="subcellular location">
    <subcellularLocation>
        <location evidence="1">Secreted</location>
    </subcellularLocation>
</comment>
<dbReference type="Pfam" id="PF15193">
    <property type="entry name" value="FAM24"/>
    <property type="match status" value="1"/>
</dbReference>
<dbReference type="GO" id="GO:0005576">
    <property type="term" value="C:extracellular region"/>
    <property type="evidence" value="ECO:0007669"/>
    <property type="project" value="UniProtKB-SubCell"/>
</dbReference>
<keyword evidence="3" id="KW-0964">Secreted</keyword>
<evidence type="ECO:0000313" key="7">
    <source>
        <dbReference type="Proteomes" id="UP000006813"/>
    </source>
</evidence>
<organism evidence="6 7">
    <name type="scientific">Heterocephalus glaber</name>
    <name type="common">Naked mole rat</name>
    <dbReference type="NCBI Taxonomy" id="10181"/>
    <lineage>
        <taxon>Eukaryota</taxon>
        <taxon>Metazoa</taxon>
        <taxon>Chordata</taxon>
        <taxon>Craniata</taxon>
        <taxon>Vertebrata</taxon>
        <taxon>Euteleostomi</taxon>
        <taxon>Mammalia</taxon>
        <taxon>Eutheria</taxon>
        <taxon>Euarchontoglires</taxon>
        <taxon>Glires</taxon>
        <taxon>Rodentia</taxon>
        <taxon>Hystricomorpha</taxon>
        <taxon>Bathyergidae</taxon>
        <taxon>Heterocephalus</taxon>
    </lineage>
</organism>
<accession>G5BM75</accession>
<evidence type="ECO:0000256" key="1">
    <source>
        <dbReference type="ARBA" id="ARBA00004613"/>
    </source>
</evidence>
<name>G5BM75_HETGA</name>
<reference evidence="6 7" key="1">
    <citation type="journal article" date="2011" name="Nature">
        <title>Genome sequencing reveals insights into physiology and longevity of the naked mole rat.</title>
        <authorList>
            <person name="Kim E.B."/>
            <person name="Fang X."/>
            <person name="Fushan A.A."/>
            <person name="Huang Z."/>
            <person name="Lobanov A.V."/>
            <person name="Han L."/>
            <person name="Marino S.M."/>
            <person name="Sun X."/>
            <person name="Turanov A.A."/>
            <person name="Yang P."/>
            <person name="Yim S.H."/>
            <person name="Zhao X."/>
            <person name="Kasaikina M.V."/>
            <person name="Stoletzki N."/>
            <person name="Peng C."/>
            <person name="Polak P."/>
            <person name="Xiong Z."/>
            <person name="Kiezun A."/>
            <person name="Zhu Y."/>
            <person name="Chen Y."/>
            <person name="Kryukov G.V."/>
            <person name="Zhang Q."/>
            <person name="Peshkin L."/>
            <person name="Yang L."/>
            <person name="Bronson R.T."/>
            <person name="Buffenstein R."/>
            <person name="Wang B."/>
            <person name="Han C."/>
            <person name="Li Q."/>
            <person name="Chen L."/>
            <person name="Zhao W."/>
            <person name="Sunyaev S.R."/>
            <person name="Park T.J."/>
            <person name="Zhang G."/>
            <person name="Wang J."/>
            <person name="Gladyshev V.N."/>
        </authorList>
    </citation>
    <scope>NUCLEOTIDE SEQUENCE [LARGE SCALE GENOMIC DNA]</scope>
</reference>
<dbReference type="EMBL" id="JH170988">
    <property type="protein sequence ID" value="EHB10386.1"/>
    <property type="molecule type" value="Genomic_DNA"/>
</dbReference>
<dbReference type="PANTHER" id="PTHR35860:SF1">
    <property type="entry name" value="PROTEIN FAM24A"/>
    <property type="match status" value="1"/>
</dbReference>
<dbReference type="InterPro" id="IPR028122">
    <property type="entry name" value="FAM24"/>
</dbReference>
<dbReference type="PANTHER" id="PTHR35860">
    <property type="entry name" value="PROTEIN FAM24B"/>
    <property type="match status" value="1"/>
</dbReference>
<keyword evidence="4" id="KW-0732">Signal</keyword>
<keyword evidence="5" id="KW-0812">Transmembrane</keyword>
<evidence type="ECO:0000313" key="6">
    <source>
        <dbReference type="EMBL" id="EHB10386.1"/>
    </source>
</evidence>
<evidence type="ECO:0000256" key="4">
    <source>
        <dbReference type="ARBA" id="ARBA00022729"/>
    </source>
</evidence>
<comment type="similarity">
    <text evidence="2">Belongs to the FAM24 family.</text>
</comment>
<dbReference type="FunCoup" id="G5BM75">
    <property type="interactions" value="2"/>
</dbReference>
<dbReference type="Proteomes" id="UP000006813">
    <property type="component" value="Unassembled WGS sequence"/>
</dbReference>
<evidence type="ECO:0000256" key="2">
    <source>
        <dbReference type="ARBA" id="ARBA00007386"/>
    </source>
</evidence>
<proteinExistence type="inferred from homology"/>
<dbReference type="eggNOG" id="ENOG502TEP5">
    <property type="taxonomic scope" value="Eukaryota"/>
</dbReference>
<feature type="transmembrane region" description="Helical" evidence="5">
    <location>
        <begin position="14"/>
        <end position="38"/>
    </location>
</feature>
<keyword evidence="5" id="KW-1133">Transmembrane helix</keyword>
<keyword evidence="5" id="KW-0472">Membrane</keyword>
<dbReference type="InParanoid" id="G5BM75"/>
<protein>
    <submittedName>
        <fullName evidence="6">Protein FAM24A</fullName>
    </submittedName>
</protein>
<evidence type="ECO:0000256" key="5">
    <source>
        <dbReference type="SAM" id="Phobius"/>
    </source>
</evidence>
<gene>
    <name evidence="6" type="ORF">GW7_03690</name>
</gene>
<dbReference type="AlphaFoldDB" id="G5BM75"/>
<evidence type="ECO:0000256" key="3">
    <source>
        <dbReference type="ARBA" id="ARBA00022525"/>
    </source>
</evidence>
<sequence>MRKGMSATFDLRKILLIVSGGTMVAILVLTVVVIYLYIKLSKAMKASKECDPEANSATNTKDKVILAETAAVDSCPTSELCDECKMYADYDALPPCFCDKNEVP</sequence>